<reference evidence="5" key="1">
    <citation type="journal article" date="2016" name="Nature">
        <title>Genome evolution in the allotetraploid frog Xenopus laevis.</title>
        <authorList>
            <person name="Session A.M."/>
            <person name="Uno Y."/>
            <person name="Kwon T."/>
            <person name="Chapman J.A."/>
            <person name="Toyoda A."/>
            <person name="Takahashi S."/>
            <person name="Fukui A."/>
            <person name="Hikosaka A."/>
            <person name="Suzuki A."/>
            <person name="Kondo M."/>
            <person name="van Heeringen S.J."/>
            <person name="Quigley I."/>
            <person name="Heinz S."/>
            <person name="Ogino H."/>
            <person name="Ochi H."/>
            <person name="Hellsten U."/>
            <person name="Lyons J.B."/>
            <person name="Simakov O."/>
            <person name="Putnam N."/>
            <person name="Stites J."/>
            <person name="Kuroki Y."/>
            <person name="Tanaka T."/>
            <person name="Michiue T."/>
            <person name="Watanabe M."/>
            <person name="Bogdanovic O."/>
            <person name="Lister R."/>
            <person name="Georgiou G."/>
            <person name="Paranjpe S.S."/>
            <person name="van Kruijsbergen I."/>
            <person name="Shu S."/>
            <person name="Carlson J."/>
            <person name="Kinoshita T."/>
            <person name="Ohta Y."/>
            <person name="Mawaribuchi S."/>
            <person name="Jenkins J."/>
            <person name="Grimwood J."/>
            <person name="Schmutz J."/>
            <person name="Mitros T."/>
            <person name="Mozaffari S.V."/>
            <person name="Suzuki Y."/>
            <person name="Haramoto Y."/>
            <person name="Yamamoto T.S."/>
            <person name="Takagi C."/>
            <person name="Heald R."/>
            <person name="Miller K."/>
            <person name="Haudenschild C."/>
            <person name="Kitzman J."/>
            <person name="Nakayama T."/>
            <person name="Izutsu Y."/>
            <person name="Robert J."/>
            <person name="Fortriede J."/>
            <person name="Burns K."/>
            <person name="Lotay V."/>
            <person name="Karimi K."/>
            <person name="Yasuoka Y."/>
            <person name="Dichmann D.S."/>
            <person name="Flajnik M.F."/>
            <person name="Houston D.W."/>
            <person name="Shendure J."/>
            <person name="DuPasquier L."/>
            <person name="Vize P.D."/>
            <person name="Zorn A.M."/>
            <person name="Ito M."/>
            <person name="Marcotte E.M."/>
            <person name="Wallingford J.B."/>
            <person name="Ito Y."/>
            <person name="Asashima M."/>
            <person name="Ueno N."/>
            <person name="Matsuda Y."/>
            <person name="Veenstra G.J."/>
            <person name="Fujiyama A."/>
            <person name="Harland R.M."/>
            <person name="Taira M."/>
            <person name="Rokhsar D.S."/>
        </authorList>
    </citation>
    <scope>NUCLEOTIDE SEQUENCE [LARGE SCALE GENOMIC DNA]</scope>
    <source>
        <strain evidence="5">J</strain>
    </source>
</reference>
<dbReference type="GO" id="GO:0003723">
    <property type="term" value="F:RNA binding"/>
    <property type="evidence" value="ECO:0007669"/>
    <property type="project" value="InterPro"/>
</dbReference>
<dbReference type="InterPro" id="IPR057810">
    <property type="entry name" value="RBD_ZCCHC3_1st"/>
</dbReference>
<organism evidence="4 5">
    <name type="scientific">Xenopus laevis</name>
    <name type="common">African clawed frog</name>
    <dbReference type="NCBI Taxonomy" id="8355"/>
    <lineage>
        <taxon>Eukaryota</taxon>
        <taxon>Metazoa</taxon>
        <taxon>Chordata</taxon>
        <taxon>Craniata</taxon>
        <taxon>Vertebrata</taxon>
        <taxon>Euteleostomi</taxon>
        <taxon>Amphibia</taxon>
        <taxon>Batrachia</taxon>
        <taxon>Anura</taxon>
        <taxon>Pipoidea</taxon>
        <taxon>Pipidae</taxon>
        <taxon>Xenopodinae</taxon>
        <taxon>Xenopus</taxon>
        <taxon>Xenopus</taxon>
    </lineage>
</organism>
<protein>
    <recommendedName>
        <fullName evidence="3">Zinc finger CCHC domain-containing protein</fullName>
    </recommendedName>
</protein>
<dbReference type="InterPro" id="IPR042509">
    <property type="entry name" value="ZCCHC3"/>
</dbReference>
<evidence type="ECO:0000259" key="3">
    <source>
        <dbReference type="Pfam" id="PF23057"/>
    </source>
</evidence>
<accession>A0A974CBA7</accession>
<feature type="compositionally biased region" description="Basic and acidic residues" evidence="2">
    <location>
        <begin position="513"/>
        <end position="531"/>
    </location>
</feature>
<feature type="compositionally biased region" description="Basic and acidic residues" evidence="2">
    <location>
        <begin position="452"/>
        <end position="462"/>
    </location>
</feature>
<evidence type="ECO:0000256" key="2">
    <source>
        <dbReference type="SAM" id="MobiDB-lite"/>
    </source>
</evidence>
<dbReference type="Proteomes" id="UP000694892">
    <property type="component" value="Chromosome 7S"/>
</dbReference>
<feature type="compositionally biased region" description="Basic and acidic residues" evidence="2">
    <location>
        <begin position="478"/>
        <end position="490"/>
    </location>
</feature>
<feature type="compositionally biased region" description="Basic residues" evidence="2">
    <location>
        <begin position="406"/>
        <end position="418"/>
    </location>
</feature>
<feature type="region of interest" description="Disordered" evidence="2">
    <location>
        <begin position="446"/>
        <end position="531"/>
    </location>
</feature>
<dbReference type="EMBL" id="CM004479">
    <property type="protein sequence ID" value="OCT70013.1"/>
    <property type="molecule type" value="Genomic_DNA"/>
</dbReference>
<evidence type="ECO:0000256" key="1">
    <source>
        <dbReference type="SAM" id="Coils"/>
    </source>
</evidence>
<gene>
    <name evidence="4" type="ORF">XELAEV_18036939mg</name>
</gene>
<dbReference type="PANTHER" id="PTHR22639:SF4">
    <property type="entry name" value="ZINC FINGER CCHC DOMAIN-CONTAINING PROTEIN 3"/>
    <property type="match status" value="1"/>
</dbReference>
<sequence length="531" mass="60893">MATASEESENRVALETDQVMAVAPMGKAEVSKGNVHKVTETVIQYDTIINALKEPRCLEDKQNCLNRDIDKLIKELKLLRGERKAQLIQELAFLNKELEETETYIKDILAVMEPWNELYGNQKRFKEMQEGKVTAKGWDAAFCILPAFGTYMHRCEYSHIEKTSVRLLLHFPAAERMKPEHRRVQIKPLVCKSHTVKTRLGSSRRATGLSMVVTLEHAAKGNVICSKGNKKKSKSCRSDMESNWRLVMEFRMKPERSVEQVAERGAAEVHVVDATQSWRRFFARERDDESDYQIEKRINVVKIKGVNEREDFLGCRFVARNIIKQLLDFTPQDIYALTSVTDAEFDVSFKLSQGLEEFWRRYHVNKETREREGFRVIPVSKPETKEMSTPMPGENLPQTETGGGRRGQKGNSKKKVKEKKSPGVITISTQNRFVLPGGKSWGELAEEEEAELERMKEEEAHEKRKSLSSVISNRKKSKREEASESQKADWESLEEEEGEIVNKEAGVRIQVKRSGDKSSDKSLNKKHKDVS</sequence>
<dbReference type="GO" id="GO:0003690">
    <property type="term" value="F:double-stranded DNA binding"/>
    <property type="evidence" value="ECO:0007669"/>
    <property type="project" value="InterPro"/>
</dbReference>
<feature type="coiled-coil region" evidence="1">
    <location>
        <begin position="62"/>
        <end position="104"/>
    </location>
</feature>
<proteinExistence type="predicted"/>
<feature type="region of interest" description="Disordered" evidence="2">
    <location>
        <begin position="381"/>
        <end position="431"/>
    </location>
</feature>
<evidence type="ECO:0000313" key="5">
    <source>
        <dbReference type="Proteomes" id="UP000694892"/>
    </source>
</evidence>
<dbReference type="AlphaFoldDB" id="A0A974CBA7"/>
<evidence type="ECO:0000313" key="4">
    <source>
        <dbReference type="EMBL" id="OCT70013.1"/>
    </source>
</evidence>
<name>A0A974CBA7_XENLA</name>
<dbReference type="Pfam" id="PF23057">
    <property type="entry name" value="RBD_ZCCHC3_1st"/>
    <property type="match status" value="1"/>
</dbReference>
<feature type="domain" description="Zinc finger CCHC" evidence="3">
    <location>
        <begin position="299"/>
        <end position="374"/>
    </location>
</feature>
<dbReference type="PANTHER" id="PTHR22639">
    <property type="entry name" value="GAG-RELATED PROTEIN"/>
    <property type="match status" value="1"/>
</dbReference>
<keyword evidence="1" id="KW-0175">Coiled coil</keyword>
<dbReference type="GO" id="GO:0002218">
    <property type="term" value="P:activation of innate immune response"/>
    <property type="evidence" value="ECO:0007669"/>
    <property type="project" value="InterPro"/>
</dbReference>